<keyword evidence="3 11" id="KW-0004">4Fe-4S</keyword>
<dbReference type="InterPro" id="IPR003482">
    <property type="entry name" value="Whib"/>
</dbReference>
<accession>A0A5C4V6G3</accession>
<comment type="PTM">
    <text evidence="11">Upon Fe-S cluster removal intramolecular disulfide bonds are formed.</text>
</comment>
<evidence type="ECO:0000313" key="13">
    <source>
        <dbReference type="Proteomes" id="UP000312512"/>
    </source>
</evidence>
<dbReference type="GO" id="GO:0047134">
    <property type="term" value="F:protein-disulfide reductase [NAD(P)H] activity"/>
    <property type="evidence" value="ECO:0007669"/>
    <property type="project" value="TreeGrafter"/>
</dbReference>
<dbReference type="OrthoDB" id="4954884at2"/>
<evidence type="ECO:0000256" key="5">
    <source>
        <dbReference type="ARBA" id="ARBA00023004"/>
    </source>
</evidence>
<feature type="binding site" evidence="11">
    <location>
        <position position="45"/>
    </location>
    <ligand>
        <name>[4Fe-4S] cluster</name>
        <dbReference type="ChEBI" id="CHEBI:49883"/>
    </ligand>
</feature>
<dbReference type="GO" id="GO:0005737">
    <property type="term" value="C:cytoplasm"/>
    <property type="evidence" value="ECO:0007669"/>
    <property type="project" value="UniProtKB-SubCell"/>
</dbReference>
<proteinExistence type="inferred from homology"/>
<dbReference type="GO" id="GO:0003677">
    <property type="term" value="F:DNA binding"/>
    <property type="evidence" value="ECO:0007669"/>
    <property type="project" value="UniProtKB-UniRule"/>
</dbReference>
<organism evidence="12 13">
    <name type="scientific">Nonomuraea phyllanthi</name>
    <dbReference type="NCBI Taxonomy" id="2219224"/>
    <lineage>
        <taxon>Bacteria</taxon>
        <taxon>Bacillati</taxon>
        <taxon>Actinomycetota</taxon>
        <taxon>Actinomycetes</taxon>
        <taxon>Streptosporangiales</taxon>
        <taxon>Streptosporangiaceae</taxon>
        <taxon>Nonomuraea</taxon>
    </lineage>
</organism>
<evidence type="ECO:0000256" key="7">
    <source>
        <dbReference type="ARBA" id="ARBA00023015"/>
    </source>
</evidence>
<feature type="binding site" evidence="11">
    <location>
        <position position="12"/>
    </location>
    <ligand>
        <name>[4Fe-4S] cluster</name>
        <dbReference type="ChEBI" id="CHEBI:49883"/>
    </ligand>
</feature>
<keyword evidence="8 11" id="KW-0238">DNA-binding</keyword>
<evidence type="ECO:0000256" key="1">
    <source>
        <dbReference type="ARBA" id="ARBA00004496"/>
    </source>
</evidence>
<dbReference type="GO" id="GO:0035731">
    <property type="term" value="F:dinitrosyl-iron complex binding"/>
    <property type="evidence" value="ECO:0007669"/>
    <property type="project" value="UniProtKB-UniRule"/>
</dbReference>
<keyword evidence="6 11" id="KW-0411">Iron-sulfur</keyword>
<evidence type="ECO:0000313" key="12">
    <source>
        <dbReference type="EMBL" id="KAB8186932.1"/>
    </source>
</evidence>
<comment type="caution">
    <text evidence="12">The sequence shown here is derived from an EMBL/GenBank/DDBJ whole genome shotgun (WGS) entry which is preliminary data.</text>
</comment>
<dbReference type="PROSITE" id="PS51674">
    <property type="entry name" value="4FE4S_WBL"/>
    <property type="match status" value="1"/>
</dbReference>
<keyword evidence="7 11" id="KW-0805">Transcription regulation</keyword>
<dbReference type="EMBL" id="VDLX02000028">
    <property type="protein sequence ID" value="KAB8186932.1"/>
    <property type="molecule type" value="Genomic_DNA"/>
</dbReference>
<evidence type="ECO:0000256" key="11">
    <source>
        <dbReference type="HAMAP-Rule" id="MF_01479"/>
    </source>
</evidence>
<name>A0A5C4V6G3_9ACTN</name>
<comment type="cofactor">
    <cofactor evidence="11">
        <name>[4Fe-4S] cluster</name>
        <dbReference type="ChEBI" id="CHEBI:49883"/>
    </cofactor>
    <text evidence="11">Binds 1 [4Fe-4S] cluster per subunit. Following nitrosylation of the [4Fe-4S] cluster binds 1 [4Fe-8(NO)] cluster per subunit.</text>
</comment>
<evidence type="ECO:0000256" key="4">
    <source>
        <dbReference type="ARBA" id="ARBA00022723"/>
    </source>
</evidence>
<comment type="subcellular location">
    <subcellularLocation>
        <location evidence="1 11">Cytoplasm</location>
    </subcellularLocation>
</comment>
<keyword evidence="13" id="KW-1185">Reference proteome</keyword>
<feature type="binding site" evidence="11">
    <location>
        <position position="51"/>
    </location>
    <ligand>
        <name>[4Fe-4S] cluster</name>
        <dbReference type="ChEBI" id="CHEBI:49883"/>
    </ligand>
</feature>
<keyword evidence="4 11" id="KW-0479">Metal-binding</keyword>
<protein>
    <recommendedName>
        <fullName evidence="11">Transcriptional regulator WhiB</fullName>
    </recommendedName>
</protein>
<dbReference type="InterPro" id="IPR034768">
    <property type="entry name" value="4FE4S_WBL"/>
</dbReference>
<dbReference type="Pfam" id="PF02467">
    <property type="entry name" value="Whib"/>
    <property type="match status" value="1"/>
</dbReference>
<dbReference type="Proteomes" id="UP000312512">
    <property type="component" value="Unassembled WGS sequence"/>
</dbReference>
<dbReference type="GO" id="GO:0051539">
    <property type="term" value="F:4 iron, 4 sulfur cluster binding"/>
    <property type="evidence" value="ECO:0007669"/>
    <property type="project" value="UniProtKB-UniRule"/>
</dbReference>
<dbReference type="GO" id="GO:0045892">
    <property type="term" value="P:negative regulation of DNA-templated transcription"/>
    <property type="evidence" value="ECO:0007669"/>
    <property type="project" value="TreeGrafter"/>
</dbReference>
<feature type="binding site" evidence="11">
    <location>
        <position position="42"/>
    </location>
    <ligand>
        <name>[4Fe-4S] cluster</name>
        <dbReference type="ChEBI" id="CHEBI:49883"/>
    </ligand>
</feature>
<keyword evidence="11" id="KW-0963">Cytoplasm</keyword>
<keyword evidence="5 11" id="KW-0408">Iron</keyword>
<evidence type="ECO:0000256" key="3">
    <source>
        <dbReference type="ARBA" id="ARBA00022485"/>
    </source>
</evidence>
<sequence length="151" mass="17058">MSTPNWEKRAACRGEDLYLFFGHEGERQPDREAREQVATAICARCSVRTPCLLAAFERKDDSGVWGGLGEEERRSKRRSWLKRTAFERKTVGAYVPLPDDKHCPACGTTKSAIEFPKDRRQPDGLNRTCKECASEAGRKARAQRREAAEVA</sequence>
<reference evidence="12 13" key="1">
    <citation type="submission" date="2019-10" db="EMBL/GenBank/DDBJ databases">
        <title>Nonomuraea sp. nov., isolated from Phyllanthus amarus.</title>
        <authorList>
            <person name="Klykleung N."/>
            <person name="Tanasupawat S."/>
        </authorList>
    </citation>
    <scope>NUCLEOTIDE SEQUENCE [LARGE SCALE GENOMIC DNA]</scope>
    <source>
        <strain evidence="12 13">PA1-10</strain>
    </source>
</reference>
<comment type="function">
    <text evidence="11">Acts as a transcriptional regulator. Probably redox-responsive. The apo- but not holo-form probably binds DNA.</text>
</comment>
<evidence type="ECO:0000256" key="2">
    <source>
        <dbReference type="ARBA" id="ARBA00006597"/>
    </source>
</evidence>
<dbReference type="PANTHER" id="PTHR38839">
    <property type="entry name" value="TRANSCRIPTIONAL REGULATOR WHID-RELATED"/>
    <property type="match status" value="1"/>
</dbReference>
<dbReference type="GO" id="GO:0046872">
    <property type="term" value="F:metal ion binding"/>
    <property type="evidence" value="ECO:0007669"/>
    <property type="project" value="UniProtKB-KW"/>
</dbReference>
<evidence type="ECO:0000256" key="6">
    <source>
        <dbReference type="ARBA" id="ARBA00023014"/>
    </source>
</evidence>
<dbReference type="AlphaFoldDB" id="A0A5C4V6G3"/>
<keyword evidence="10 11" id="KW-0804">Transcription</keyword>
<gene>
    <name evidence="11" type="primary">whiB</name>
    <name evidence="12" type="ORF">FH608_046440</name>
</gene>
<dbReference type="HAMAP" id="MF_01479">
    <property type="entry name" value="WhiB"/>
    <property type="match status" value="1"/>
</dbReference>
<evidence type="ECO:0000256" key="9">
    <source>
        <dbReference type="ARBA" id="ARBA00023157"/>
    </source>
</evidence>
<comment type="PTM">
    <text evidence="11">The Fe-S cluster can be nitrosylated by nitric oxide (NO).</text>
</comment>
<comment type="similarity">
    <text evidence="2 11">Belongs to the WhiB family.</text>
</comment>
<keyword evidence="9 11" id="KW-1015">Disulfide bond</keyword>
<evidence type="ECO:0000256" key="10">
    <source>
        <dbReference type="ARBA" id="ARBA00023163"/>
    </source>
</evidence>
<dbReference type="RefSeq" id="WP_139637596.1">
    <property type="nucleotide sequence ID" value="NZ_VDLX02000028.1"/>
</dbReference>
<dbReference type="GO" id="GO:0045454">
    <property type="term" value="P:cell redox homeostasis"/>
    <property type="evidence" value="ECO:0007669"/>
    <property type="project" value="TreeGrafter"/>
</dbReference>
<evidence type="ECO:0000256" key="8">
    <source>
        <dbReference type="ARBA" id="ARBA00023125"/>
    </source>
</evidence>